<feature type="region of interest" description="Disordered" evidence="1">
    <location>
        <begin position="92"/>
        <end position="159"/>
    </location>
</feature>
<dbReference type="AlphaFoldDB" id="A0A1B7MHZ2"/>
<dbReference type="EMBL" id="KV449078">
    <property type="protein sequence ID" value="OAX32214.1"/>
    <property type="molecule type" value="Genomic_DNA"/>
</dbReference>
<feature type="region of interest" description="Disordered" evidence="1">
    <location>
        <begin position="1"/>
        <end position="48"/>
    </location>
</feature>
<dbReference type="InParanoid" id="A0A1B7MHZ2"/>
<proteinExistence type="predicted"/>
<accession>A0A1B7MHZ2</accession>
<keyword evidence="3" id="KW-1185">Reference proteome</keyword>
<gene>
    <name evidence="2" type="ORF">K503DRAFT_627917</name>
</gene>
<evidence type="ECO:0000256" key="1">
    <source>
        <dbReference type="SAM" id="MobiDB-lite"/>
    </source>
</evidence>
<name>A0A1B7MHZ2_9AGAM</name>
<organism evidence="2 3">
    <name type="scientific">Rhizopogon vinicolor AM-OR11-026</name>
    <dbReference type="NCBI Taxonomy" id="1314800"/>
    <lineage>
        <taxon>Eukaryota</taxon>
        <taxon>Fungi</taxon>
        <taxon>Dikarya</taxon>
        <taxon>Basidiomycota</taxon>
        <taxon>Agaricomycotina</taxon>
        <taxon>Agaricomycetes</taxon>
        <taxon>Agaricomycetidae</taxon>
        <taxon>Boletales</taxon>
        <taxon>Suillineae</taxon>
        <taxon>Rhizopogonaceae</taxon>
        <taxon>Rhizopogon</taxon>
    </lineage>
</organism>
<protein>
    <submittedName>
        <fullName evidence="2">Uncharacterized protein</fullName>
    </submittedName>
</protein>
<evidence type="ECO:0000313" key="3">
    <source>
        <dbReference type="Proteomes" id="UP000092154"/>
    </source>
</evidence>
<evidence type="ECO:0000313" key="2">
    <source>
        <dbReference type="EMBL" id="OAX32214.1"/>
    </source>
</evidence>
<dbReference type="Proteomes" id="UP000092154">
    <property type="component" value="Unassembled WGS sequence"/>
</dbReference>
<dbReference type="OrthoDB" id="2680058at2759"/>
<sequence length="254" mass="27609">MTQEVAAEPPSPSDDPYQRNNSRHSRPLRKGTAIPPPGTNTATKGYPSTAEADRLHLRQGSMSSLHLSLHTADNSVNNRVFKDPLEESRSHLSDHEFLRSHSRQQGHIDDTHSIATSRTPSMRHLAPGIPYSRYASGSRGSLSSGGSHTRSIAGSESRQAAYRIHKGPVNSRPGSIRSPIVDLHHGSPDMVSAPLDSPTQAVPVTIPDIGHVHYIALPGSDERPGSEVVLLFDGPPIAGMVARDVRRYERCKPR</sequence>
<reference evidence="2 3" key="1">
    <citation type="submission" date="2016-06" db="EMBL/GenBank/DDBJ databases">
        <title>Comparative genomics of the ectomycorrhizal sister species Rhizopogon vinicolor and Rhizopogon vesiculosus (Basidiomycota: Boletales) reveals a divergence of the mating type B locus.</title>
        <authorList>
            <consortium name="DOE Joint Genome Institute"/>
            <person name="Mujic A.B."/>
            <person name="Kuo A."/>
            <person name="Tritt A."/>
            <person name="Lipzen A."/>
            <person name="Chen C."/>
            <person name="Johnson J."/>
            <person name="Sharma A."/>
            <person name="Barry K."/>
            <person name="Grigoriev I.V."/>
            <person name="Spatafora J.W."/>
        </authorList>
    </citation>
    <scope>NUCLEOTIDE SEQUENCE [LARGE SCALE GENOMIC DNA]</scope>
    <source>
        <strain evidence="2 3">AM-OR11-026</strain>
    </source>
</reference>
<feature type="compositionally biased region" description="Low complexity" evidence="1">
    <location>
        <begin position="132"/>
        <end position="151"/>
    </location>
</feature>